<protein>
    <submittedName>
        <fullName evidence="1">Uncharacterized protein</fullName>
    </submittedName>
</protein>
<dbReference type="EMBL" id="DVIQ01000105">
    <property type="protein sequence ID" value="HIS32899.1"/>
    <property type="molecule type" value="Genomic_DNA"/>
</dbReference>
<gene>
    <name evidence="1" type="ORF">IAB44_15345</name>
</gene>
<dbReference type="Proteomes" id="UP000823935">
    <property type="component" value="Unassembled WGS sequence"/>
</dbReference>
<dbReference type="AlphaFoldDB" id="A0A9D1JLY9"/>
<evidence type="ECO:0000313" key="2">
    <source>
        <dbReference type="Proteomes" id="UP000823935"/>
    </source>
</evidence>
<evidence type="ECO:0000313" key="1">
    <source>
        <dbReference type="EMBL" id="HIS32899.1"/>
    </source>
</evidence>
<proteinExistence type="predicted"/>
<organism evidence="1 2">
    <name type="scientific">Candidatus Limivivens intestinipullorum</name>
    <dbReference type="NCBI Taxonomy" id="2840858"/>
    <lineage>
        <taxon>Bacteria</taxon>
        <taxon>Bacillati</taxon>
        <taxon>Bacillota</taxon>
        <taxon>Clostridia</taxon>
        <taxon>Lachnospirales</taxon>
        <taxon>Lachnospiraceae</taxon>
        <taxon>Lachnospiraceae incertae sedis</taxon>
        <taxon>Candidatus Limivivens</taxon>
    </lineage>
</organism>
<sequence length="77" mass="8896">MIPKDKEALRKLVTDTTVETYEDLSHQLIKMLDKVYHDPKLSDAQKNDEVTLNVIAYIKSCTNEILIDVLAEMFDIK</sequence>
<name>A0A9D1JLY9_9FIRM</name>
<reference evidence="1" key="2">
    <citation type="journal article" date="2021" name="PeerJ">
        <title>Extensive microbial diversity within the chicken gut microbiome revealed by metagenomics and culture.</title>
        <authorList>
            <person name="Gilroy R."/>
            <person name="Ravi A."/>
            <person name="Getino M."/>
            <person name="Pursley I."/>
            <person name="Horton D.L."/>
            <person name="Alikhan N.F."/>
            <person name="Baker D."/>
            <person name="Gharbi K."/>
            <person name="Hall N."/>
            <person name="Watson M."/>
            <person name="Adriaenssens E.M."/>
            <person name="Foster-Nyarko E."/>
            <person name="Jarju S."/>
            <person name="Secka A."/>
            <person name="Antonio M."/>
            <person name="Oren A."/>
            <person name="Chaudhuri R.R."/>
            <person name="La Ragione R."/>
            <person name="Hildebrand F."/>
            <person name="Pallen M.J."/>
        </authorList>
    </citation>
    <scope>NUCLEOTIDE SEQUENCE</scope>
    <source>
        <strain evidence="1">CHK190-19873</strain>
    </source>
</reference>
<accession>A0A9D1JLY9</accession>
<comment type="caution">
    <text evidence="1">The sequence shown here is derived from an EMBL/GenBank/DDBJ whole genome shotgun (WGS) entry which is preliminary data.</text>
</comment>
<reference evidence="1" key="1">
    <citation type="submission" date="2020-10" db="EMBL/GenBank/DDBJ databases">
        <authorList>
            <person name="Gilroy R."/>
        </authorList>
    </citation>
    <scope>NUCLEOTIDE SEQUENCE</scope>
    <source>
        <strain evidence="1">CHK190-19873</strain>
    </source>
</reference>